<dbReference type="Gene3D" id="2.120.10.30">
    <property type="entry name" value="TolB, C-terminal domain"/>
    <property type="match status" value="1"/>
</dbReference>
<keyword evidence="4" id="KW-1185">Reference proteome</keyword>
<reference evidence="3 4" key="1">
    <citation type="submission" date="2022-10" db="EMBL/GenBank/DDBJ databases">
        <title>Pararhodobacter sp. nov., isolated from marine algae.</title>
        <authorList>
            <person name="Choi B.J."/>
            <person name="Kim J.M."/>
            <person name="Lee J.K."/>
            <person name="Choi D.G."/>
            <person name="Jeon C.O."/>
        </authorList>
    </citation>
    <scope>NUCLEOTIDE SEQUENCE [LARGE SCALE GENOMIC DNA]</scope>
    <source>
        <strain evidence="3 4">ZQ420</strain>
    </source>
</reference>
<comment type="caution">
    <text evidence="3">The sequence shown here is derived from an EMBL/GenBank/DDBJ whole genome shotgun (WGS) entry which is preliminary data.</text>
</comment>
<name>A0ABT3GYH7_9RHOB</name>
<dbReference type="InterPro" id="IPR011042">
    <property type="entry name" value="6-blade_b-propeller_TolB-like"/>
</dbReference>
<comment type="similarity">
    <text evidence="1">Belongs to the SMP-30/CGR1 family.</text>
</comment>
<gene>
    <name evidence="3" type="ORF">OKW52_09685</name>
</gene>
<proteinExistence type="inferred from homology"/>
<organism evidence="3 4">
    <name type="scientific">Pararhodobacter zhoushanensis</name>
    <dbReference type="NCBI Taxonomy" id="2479545"/>
    <lineage>
        <taxon>Bacteria</taxon>
        <taxon>Pseudomonadati</taxon>
        <taxon>Pseudomonadota</taxon>
        <taxon>Alphaproteobacteria</taxon>
        <taxon>Rhodobacterales</taxon>
        <taxon>Paracoccaceae</taxon>
        <taxon>Pararhodobacter</taxon>
    </lineage>
</organism>
<accession>A0ABT3GYH7</accession>
<dbReference type="InterPro" id="IPR005511">
    <property type="entry name" value="SMP-30"/>
</dbReference>
<sequence length="281" mass="30654">MSTVYDTRRCALGEGPLWHPERGQLFWFDILGKRLLSREGDKPLEWRFDDMVSAAGWVDRDTLLIASETGLWRFDLLTGHRTLVIPLEADSPLTRSNDGRADRQGGFWIGTMGKRAQPGMGALYRYYRGELRKLFASMTIPNALCFSPDGRLAYFADTEAQRLFRVALDAQGWPRGAAAPFVDLAPKGRFPDGAVCDAEGGIWNAHWGAGCVDRFLPDGSFDRSLAVAGLHSSCPAFGGADLATLFVTSAYDGLDDPDADQGCVFSVPAGVAGLAENRVDL</sequence>
<dbReference type="EMBL" id="JAPDFL010000001">
    <property type="protein sequence ID" value="MCW1932520.1"/>
    <property type="molecule type" value="Genomic_DNA"/>
</dbReference>
<evidence type="ECO:0000259" key="2">
    <source>
        <dbReference type="Pfam" id="PF08450"/>
    </source>
</evidence>
<dbReference type="PRINTS" id="PR01790">
    <property type="entry name" value="SMP30FAMILY"/>
</dbReference>
<dbReference type="InterPro" id="IPR013658">
    <property type="entry name" value="SGL"/>
</dbReference>
<feature type="domain" description="SMP-30/Gluconolactonase/LRE-like region" evidence="2">
    <location>
        <begin position="12"/>
        <end position="250"/>
    </location>
</feature>
<dbReference type="Pfam" id="PF08450">
    <property type="entry name" value="SGL"/>
    <property type="match status" value="1"/>
</dbReference>
<protein>
    <submittedName>
        <fullName evidence="3">SMP-30/gluconolactonase/LRE family protein</fullName>
    </submittedName>
</protein>
<dbReference type="RefSeq" id="WP_264505513.1">
    <property type="nucleotide sequence ID" value="NZ_JAPDFL010000001.1"/>
</dbReference>
<evidence type="ECO:0000256" key="1">
    <source>
        <dbReference type="ARBA" id="ARBA00008853"/>
    </source>
</evidence>
<evidence type="ECO:0000313" key="3">
    <source>
        <dbReference type="EMBL" id="MCW1932520.1"/>
    </source>
</evidence>
<dbReference type="PANTHER" id="PTHR10907:SF47">
    <property type="entry name" value="REGUCALCIN"/>
    <property type="match status" value="1"/>
</dbReference>
<evidence type="ECO:0000313" key="4">
    <source>
        <dbReference type="Proteomes" id="UP001208938"/>
    </source>
</evidence>
<dbReference type="PANTHER" id="PTHR10907">
    <property type="entry name" value="REGUCALCIN"/>
    <property type="match status" value="1"/>
</dbReference>
<dbReference type="Proteomes" id="UP001208938">
    <property type="component" value="Unassembled WGS sequence"/>
</dbReference>
<dbReference type="SUPFAM" id="SSF63829">
    <property type="entry name" value="Calcium-dependent phosphotriesterase"/>
    <property type="match status" value="1"/>
</dbReference>